<feature type="non-terminal residue" evidence="1">
    <location>
        <position position="32"/>
    </location>
</feature>
<dbReference type="AlphaFoldDB" id="A0A6J4ISA4"/>
<organism evidence="1">
    <name type="scientific">uncultured Adhaeribacter sp</name>
    <dbReference type="NCBI Taxonomy" id="448109"/>
    <lineage>
        <taxon>Bacteria</taxon>
        <taxon>Pseudomonadati</taxon>
        <taxon>Bacteroidota</taxon>
        <taxon>Cytophagia</taxon>
        <taxon>Cytophagales</taxon>
        <taxon>Hymenobacteraceae</taxon>
        <taxon>Adhaeribacter</taxon>
        <taxon>environmental samples</taxon>
    </lineage>
</organism>
<evidence type="ECO:0000313" key="1">
    <source>
        <dbReference type="EMBL" id="CAA9258609.1"/>
    </source>
</evidence>
<protein>
    <submittedName>
        <fullName evidence="1">Uncharacterized protein</fullName>
    </submittedName>
</protein>
<sequence length="32" mass="3608">MSVLLPDFRTVVYSRTTLTELMIPSYANFGGK</sequence>
<name>A0A6J4ISA4_9BACT</name>
<gene>
    <name evidence="1" type="ORF">AVDCRST_MAG95-2206</name>
</gene>
<accession>A0A6J4ISA4</accession>
<proteinExistence type="predicted"/>
<reference evidence="1" key="1">
    <citation type="submission" date="2020-02" db="EMBL/GenBank/DDBJ databases">
        <authorList>
            <person name="Meier V. D."/>
        </authorList>
    </citation>
    <scope>NUCLEOTIDE SEQUENCE</scope>
    <source>
        <strain evidence="1">AVDCRST_MAG95</strain>
    </source>
</reference>
<dbReference type="EMBL" id="CADCTJ010000690">
    <property type="protein sequence ID" value="CAA9258609.1"/>
    <property type="molecule type" value="Genomic_DNA"/>
</dbReference>